<dbReference type="PROSITE" id="PS51409">
    <property type="entry name" value="ARGINASE_2"/>
    <property type="match status" value="1"/>
</dbReference>
<dbReference type="Proteomes" id="UP000501130">
    <property type="component" value="Chromosome"/>
</dbReference>
<keyword evidence="4 12" id="KW-0056">Arginine metabolism</keyword>
<evidence type="ECO:0000256" key="11">
    <source>
        <dbReference type="RuleBase" id="RU003684"/>
    </source>
</evidence>
<dbReference type="NCBIfam" id="TIGR01229">
    <property type="entry name" value="rocF_arginase"/>
    <property type="match status" value="1"/>
</dbReference>
<sequence>MISLIGAPCDAGANMAGAALGPCALRRAGVQQGLQKIGCKVIDRGDLKIPTSEPHVEVQGYRNFHEVLAWNRAVYAAVADALNVGDIPVLLGGDHSLAMGSISAVAANCQRQNKELRVLWLDAHADFNTANTSITGNMHGMPLTALCGQGPSELTELAGFAPALRASQIRLLGVRSVDPEERRAVRRAALPMLTMRHIQGRGIIQAMNIALSDIEPGTHLHVSFDVDCLDPLVLPGVSTPEDGGLQLDSLRYCMARIAQTGCVGSVDLVELNPAADPTGSSAQRAVELLTVLLNPHWERHVQRSFDWAEHAG</sequence>
<name>A0ABX6N3X2_9BURK</name>
<dbReference type="PROSITE" id="PS01053">
    <property type="entry name" value="ARGINASE_1"/>
    <property type="match status" value="1"/>
</dbReference>
<evidence type="ECO:0000313" key="13">
    <source>
        <dbReference type="EMBL" id="QJR28610.1"/>
    </source>
</evidence>
<dbReference type="PANTHER" id="PTHR43782:SF3">
    <property type="entry name" value="ARGINASE"/>
    <property type="match status" value="1"/>
</dbReference>
<evidence type="ECO:0000256" key="9">
    <source>
        <dbReference type="NCBIfam" id="TIGR01229"/>
    </source>
</evidence>
<dbReference type="GO" id="GO:0004053">
    <property type="term" value="F:arginase activity"/>
    <property type="evidence" value="ECO:0007669"/>
    <property type="project" value="UniProtKB-EC"/>
</dbReference>
<comment type="catalytic activity">
    <reaction evidence="8 12">
        <text>L-arginine + H2O = urea + L-ornithine</text>
        <dbReference type="Rhea" id="RHEA:20569"/>
        <dbReference type="ChEBI" id="CHEBI:15377"/>
        <dbReference type="ChEBI" id="CHEBI:16199"/>
        <dbReference type="ChEBI" id="CHEBI:32682"/>
        <dbReference type="ChEBI" id="CHEBI:46911"/>
        <dbReference type="EC" id="3.5.3.1"/>
    </reaction>
</comment>
<evidence type="ECO:0000313" key="14">
    <source>
        <dbReference type="Proteomes" id="UP000501130"/>
    </source>
</evidence>
<proteinExistence type="inferred from homology"/>
<evidence type="ECO:0000256" key="12">
    <source>
        <dbReference type="RuleBase" id="RU361159"/>
    </source>
</evidence>
<keyword evidence="6 11" id="KW-0378">Hydrolase</keyword>
<dbReference type="EMBL" id="CP053084">
    <property type="protein sequence ID" value="QJR28610.1"/>
    <property type="molecule type" value="Genomic_DNA"/>
</dbReference>
<dbReference type="PANTHER" id="PTHR43782">
    <property type="entry name" value="ARGINASE"/>
    <property type="match status" value="1"/>
</dbReference>
<evidence type="ECO:0000256" key="5">
    <source>
        <dbReference type="ARBA" id="ARBA00022723"/>
    </source>
</evidence>
<dbReference type="CDD" id="cd09989">
    <property type="entry name" value="Arginase"/>
    <property type="match status" value="1"/>
</dbReference>
<keyword evidence="5 12" id="KW-0479">Metal-binding</keyword>
<evidence type="ECO:0000256" key="3">
    <source>
        <dbReference type="ARBA" id="ARBA00018123"/>
    </source>
</evidence>
<dbReference type="PIRSF" id="PIRSF036979">
    <property type="entry name" value="Arginase"/>
    <property type="match status" value="1"/>
</dbReference>
<comment type="similarity">
    <text evidence="10 11">Belongs to the arginase family.</text>
</comment>
<reference evidence="13 14" key="1">
    <citation type="submission" date="2020-05" db="EMBL/GenBank/DDBJ databases">
        <title>Compete genome of Limnobacter sp. SAORIC-580.</title>
        <authorList>
            <person name="Song J."/>
            <person name="Cho J.-C."/>
        </authorList>
    </citation>
    <scope>NUCLEOTIDE SEQUENCE [LARGE SCALE GENOMIC DNA]</scope>
    <source>
        <strain evidence="13 14">SAORIC-580</strain>
    </source>
</reference>
<dbReference type="RefSeq" id="WP_171097505.1">
    <property type="nucleotide sequence ID" value="NZ_CP053084.1"/>
</dbReference>
<dbReference type="InterPro" id="IPR006035">
    <property type="entry name" value="Ureohydrolase"/>
</dbReference>
<gene>
    <name evidence="13" type="primary">rocF</name>
    <name evidence="13" type="ORF">HKT17_02240</name>
</gene>
<protein>
    <recommendedName>
        <fullName evidence="3 9">Arginase</fullName>
        <ecNumber evidence="2 9">3.5.3.1</ecNumber>
    </recommendedName>
</protein>
<evidence type="ECO:0000256" key="2">
    <source>
        <dbReference type="ARBA" id="ARBA00012168"/>
    </source>
</evidence>
<dbReference type="Gene3D" id="3.40.800.10">
    <property type="entry name" value="Ureohydrolase domain"/>
    <property type="match status" value="1"/>
</dbReference>
<evidence type="ECO:0000256" key="8">
    <source>
        <dbReference type="ARBA" id="ARBA00047391"/>
    </source>
</evidence>
<evidence type="ECO:0000256" key="6">
    <source>
        <dbReference type="ARBA" id="ARBA00022801"/>
    </source>
</evidence>
<dbReference type="InterPro" id="IPR020855">
    <property type="entry name" value="Ureohydrolase_Mn_BS"/>
</dbReference>
<evidence type="ECO:0000256" key="7">
    <source>
        <dbReference type="ARBA" id="ARBA00023211"/>
    </source>
</evidence>
<dbReference type="SUPFAM" id="SSF52768">
    <property type="entry name" value="Arginase/deacetylase"/>
    <property type="match status" value="1"/>
</dbReference>
<dbReference type="InterPro" id="IPR014033">
    <property type="entry name" value="Arginase"/>
</dbReference>
<accession>A0ABX6N3X2</accession>
<dbReference type="EC" id="3.5.3.1" evidence="2 9"/>
<keyword evidence="7 12" id="KW-0464">Manganese</keyword>
<dbReference type="Pfam" id="PF00491">
    <property type="entry name" value="Arginase"/>
    <property type="match status" value="1"/>
</dbReference>
<dbReference type="InterPro" id="IPR023696">
    <property type="entry name" value="Ureohydrolase_dom_sf"/>
</dbReference>
<keyword evidence="14" id="KW-1185">Reference proteome</keyword>
<comment type="cofactor">
    <cofactor evidence="12">
        <name>Mn(2+)</name>
        <dbReference type="ChEBI" id="CHEBI:29035"/>
    </cofactor>
    <text evidence="12">Binds 2 manganese ions per subunit.</text>
</comment>
<evidence type="ECO:0000256" key="1">
    <source>
        <dbReference type="ARBA" id="ARBA00005098"/>
    </source>
</evidence>
<evidence type="ECO:0000256" key="4">
    <source>
        <dbReference type="ARBA" id="ARBA00022503"/>
    </source>
</evidence>
<evidence type="ECO:0000256" key="10">
    <source>
        <dbReference type="PROSITE-ProRule" id="PRU00742"/>
    </source>
</evidence>
<dbReference type="PRINTS" id="PR00116">
    <property type="entry name" value="ARGINASE"/>
</dbReference>
<organism evidence="13 14">
    <name type="scientific">Limnobacter profundi</name>
    <dbReference type="NCBI Taxonomy" id="2732163"/>
    <lineage>
        <taxon>Bacteria</taxon>
        <taxon>Pseudomonadati</taxon>
        <taxon>Pseudomonadota</taxon>
        <taxon>Betaproteobacteria</taxon>
        <taxon>Burkholderiales</taxon>
        <taxon>Burkholderiaceae</taxon>
        <taxon>Limnobacter</taxon>
    </lineage>
</organism>
<comment type="pathway">
    <text evidence="1">Nitrogen metabolism; urea cycle; L-ornithine and urea from L-arginine: step 1/1.</text>
</comment>